<proteinExistence type="predicted"/>
<evidence type="ECO:0000313" key="1">
    <source>
        <dbReference type="EMBL" id="QAT83450.1"/>
    </source>
</evidence>
<organism evidence="1 2">
    <name type="scientific">Corallococcus coralloides</name>
    <name type="common">Myxococcus coralloides</name>
    <dbReference type="NCBI Taxonomy" id="184914"/>
    <lineage>
        <taxon>Bacteria</taxon>
        <taxon>Pseudomonadati</taxon>
        <taxon>Myxococcota</taxon>
        <taxon>Myxococcia</taxon>
        <taxon>Myxococcales</taxon>
        <taxon>Cystobacterineae</taxon>
        <taxon>Myxococcaceae</taxon>
        <taxon>Corallococcus</taxon>
    </lineage>
</organism>
<dbReference type="EMBL" id="CP034669">
    <property type="protein sequence ID" value="QAT83450.1"/>
    <property type="molecule type" value="Genomic_DNA"/>
</dbReference>
<name>A0A410RND7_CORCK</name>
<dbReference type="AlphaFoldDB" id="A0A410RND7"/>
<sequence length="418" mass="47994">MEQGRDRKSDVPVFKEWILPEMTIRGGGAPWTSRGQVRVFADSRVEIRFTYVHPVRHSQDVPHRVRIAGKTRDGFRLEEVDAVLVGIQPVTRRKTDVVFIPYRCVLSRESQAPIRLARYYLKNLSVYAGVAKVEDGRYRASLSPRGAYEPFRFGAYLDVTGGRLARAKADELAEDVARLVTVASRCPVVPCFREYHSSSRIQRYEFFSNSWDFKPMRNVIALVGDEMGEFLSKTLGNYRAAKAPWRASLLVEYFWRAHQETTAELQFLLLSVFMESVKFNFARNVAKHATKKNSNGTIRDFFSASNVKLGFRDLLIEAGNHLGVPKVDKRMGFIANRNCIFHSGQSSYSQLGQRNTYLPLKGELRRLYDLADDFMLHLLGYKGPFHAYGDPERLRMYPSRRRQRRRRVPGIPLMPSGV</sequence>
<dbReference type="Proteomes" id="UP000288758">
    <property type="component" value="Chromosome"/>
</dbReference>
<evidence type="ECO:0000313" key="2">
    <source>
        <dbReference type="Proteomes" id="UP000288758"/>
    </source>
</evidence>
<protein>
    <recommendedName>
        <fullName evidence="3">ApeA N-terminal domain-containing protein</fullName>
    </recommendedName>
</protein>
<accession>A0A410RND7</accession>
<reference evidence="1 2" key="1">
    <citation type="submission" date="2018-12" db="EMBL/GenBank/DDBJ databases">
        <title>Complete Genome Sequence of the Corallopyronin A producing Myxobacterium Corallococcus coralloides B035.</title>
        <authorList>
            <person name="Bouhired S.M."/>
            <person name="Rupp O."/>
            <person name="Blom J."/>
            <person name="Schaeberle T.F."/>
            <person name="Kehraus S."/>
            <person name="Schiefer A."/>
            <person name="Pfarr K."/>
            <person name="Goesmann A."/>
            <person name="Hoerauf A."/>
            <person name="Koenig G.M."/>
        </authorList>
    </citation>
    <scope>NUCLEOTIDE SEQUENCE [LARGE SCALE GENOMIC DNA]</scope>
    <source>
        <strain evidence="1 2">B035</strain>
    </source>
</reference>
<evidence type="ECO:0008006" key="3">
    <source>
        <dbReference type="Google" id="ProtNLM"/>
    </source>
</evidence>
<gene>
    <name evidence="1" type="ORF">EJ065_1852</name>
</gene>